<name>A0A811TA39_9EURY</name>
<dbReference type="Pfam" id="PF13412">
    <property type="entry name" value="HTH_24"/>
    <property type="match status" value="1"/>
</dbReference>
<dbReference type="SUPFAM" id="SSF46785">
    <property type="entry name" value="Winged helix' DNA-binding domain"/>
    <property type="match status" value="1"/>
</dbReference>
<dbReference type="GO" id="GO:0043200">
    <property type="term" value="P:response to amino acid"/>
    <property type="evidence" value="ECO:0007669"/>
    <property type="project" value="TreeGrafter"/>
</dbReference>
<accession>A0A811TA39</accession>
<dbReference type="Pfam" id="PF01037">
    <property type="entry name" value="AsnC_trans_reg"/>
    <property type="match status" value="1"/>
</dbReference>
<dbReference type="EMBL" id="CAJHIO010000026">
    <property type="protein sequence ID" value="CAD6493191.1"/>
    <property type="molecule type" value="Genomic_DNA"/>
</dbReference>
<sequence length="165" mass="18602">MKNVREIKEMLEVLEHDPGILPDDLAVMLGMDVEEVNKCVQELENSGVIRGYRTIVNWDAVGEEYVYAVIELNVALEDRRGYDAVAERIAGFSEVLSVRLISGDYDLSLTVRGKSMKEVAFFVAEKIAPLEQIHGTATHFVLKTYKENGTILFDEKKPERLSITP</sequence>
<feature type="domain" description="Transcription regulator AsnC/Lrp ligand binding" evidence="1">
    <location>
        <begin position="74"/>
        <end position="144"/>
    </location>
</feature>
<dbReference type="Gene3D" id="1.10.10.10">
    <property type="entry name" value="Winged helix-like DNA-binding domain superfamily/Winged helix DNA-binding domain"/>
    <property type="match status" value="1"/>
</dbReference>
<dbReference type="GO" id="GO:0005829">
    <property type="term" value="C:cytosol"/>
    <property type="evidence" value="ECO:0007669"/>
    <property type="project" value="TreeGrafter"/>
</dbReference>
<dbReference type="Proteomes" id="UP000610373">
    <property type="component" value="Unassembled WGS sequence"/>
</dbReference>
<organism evidence="2 3">
    <name type="scientific">Candidatus Argoarchaeum ethanivorans</name>
    <dbReference type="NCBI Taxonomy" id="2608793"/>
    <lineage>
        <taxon>Archaea</taxon>
        <taxon>Methanobacteriati</taxon>
        <taxon>Methanobacteriota</taxon>
        <taxon>Stenosarchaea group</taxon>
        <taxon>Methanomicrobia</taxon>
        <taxon>Methanosarcinales</taxon>
        <taxon>Methanosarcinales incertae sedis</taxon>
        <taxon>GOM Arc I cluster</taxon>
        <taxon>Candidatus Argoarchaeum</taxon>
    </lineage>
</organism>
<gene>
    <name evidence="2" type="ORF">CHKLHMKO_00427</name>
</gene>
<dbReference type="PANTHER" id="PTHR30154:SF34">
    <property type="entry name" value="TRANSCRIPTIONAL REGULATOR AZLB"/>
    <property type="match status" value="1"/>
</dbReference>
<evidence type="ECO:0000259" key="1">
    <source>
        <dbReference type="Pfam" id="PF01037"/>
    </source>
</evidence>
<reference evidence="2" key="1">
    <citation type="submission" date="2020-10" db="EMBL/GenBank/DDBJ databases">
        <authorList>
            <person name="Hahn C.J."/>
            <person name="Laso-Perez R."/>
            <person name="Vulcano F."/>
            <person name="Vaziourakis K.-M."/>
            <person name="Stokke R."/>
            <person name="Steen I.H."/>
            <person name="Teske A."/>
            <person name="Boetius A."/>
            <person name="Liebeke M."/>
            <person name="Amann R."/>
            <person name="Knittel K."/>
        </authorList>
    </citation>
    <scope>NUCLEOTIDE SEQUENCE</scope>
    <source>
        <strain evidence="2">Gfbio:e3339647-f889-4370-9287-4fb5cb688e4c:AG392O15_GoMArc1</strain>
    </source>
</reference>
<dbReference type="InterPro" id="IPR011008">
    <property type="entry name" value="Dimeric_a/b-barrel"/>
</dbReference>
<dbReference type="InterPro" id="IPR036390">
    <property type="entry name" value="WH_DNA-bd_sf"/>
</dbReference>
<proteinExistence type="predicted"/>
<dbReference type="InterPro" id="IPR019888">
    <property type="entry name" value="Tscrpt_reg_AsnC-like"/>
</dbReference>
<dbReference type="GO" id="GO:0043565">
    <property type="term" value="F:sequence-specific DNA binding"/>
    <property type="evidence" value="ECO:0007669"/>
    <property type="project" value="TreeGrafter"/>
</dbReference>
<evidence type="ECO:0000313" key="2">
    <source>
        <dbReference type="EMBL" id="CAD6493191.1"/>
    </source>
</evidence>
<dbReference type="InterPro" id="IPR036388">
    <property type="entry name" value="WH-like_DNA-bd_sf"/>
</dbReference>
<evidence type="ECO:0000313" key="3">
    <source>
        <dbReference type="Proteomes" id="UP000610373"/>
    </source>
</evidence>
<protein>
    <submittedName>
        <fullName evidence="2">Putative HTH-type transcriptional regulator</fullName>
    </submittedName>
</protein>
<dbReference type="SUPFAM" id="SSF54909">
    <property type="entry name" value="Dimeric alpha+beta barrel"/>
    <property type="match status" value="1"/>
</dbReference>
<dbReference type="InterPro" id="IPR019887">
    <property type="entry name" value="Tscrpt_reg_AsnC/Lrp_C"/>
</dbReference>
<comment type="caution">
    <text evidence="2">The sequence shown here is derived from an EMBL/GenBank/DDBJ whole genome shotgun (WGS) entry which is preliminary data.</text>
</comment>
<dbReference type="SMART" id="SM00344">
    <property type="entry name" value="HTH_ASNC"/>
    <property type="match status" value="1"/>
</dbReference>
<dbReference type="AlphaFoldDB" id="A0A811TA39"/>
<dbReference type="PANTHER" id="PTHR30154">
    <property type="entry name" value="LEUCINE-RESPONSIVE REGULATORY PROTEIN"/>
    <property type="match status" value="1"/>
</dbReference>
<dbReference type="Gene3D" id="3.30.70.920">
    <property type="match status" value="1"/>
</dbReference>